<organism evidence="1 2">
    <name type="scientific">Durusdinium trenchii</name>
    <dbReference type="NCBI Taxonomy" id="1381693"/>
    <lineage>
        <taxon>Eukaryota</taxon>
        <taxon>Sar</taxon>
        <taxon>Alveolata</taxon>
        <taxon>Dinophyceae</taxon>
        <taxon>Suessiales</taxon>
        <taxon>Symbiodiniaceae</taxon>
        <taxon>Durusdinium</taxon>
    </lineage>
</organism>
<gene>
    <name evidence="1" type="ORF">SCF082_LOCUS30977</name>
</gene>
<comment type="caution">
    <text evidence="1">The sequence shown here is derived from an EMBL/GenBank/DDBJ whole genome shotgun (WGS) entry which is preliminary data.</text>
</comment>
<evidence type="ECO:0000313" key="1">
    <source>
        <dbReference type="EMBL" id="CAK9057899.1"/>
    </source>
</evidence>
<dbReference type="Proteomes" id="UP001642464">
    <property type="component" value="Unassembled WGS sequence"/>
</dbReference>
<evidence type="ECO:0000313" key="2">
    <source>
        <dbReference type="Proteomes" id="UP001642464"/>
    </source>
</evidence>
<sequence>MARQLINAAELVQCALLPSLCCKGLAAMEATCKDLQQLIVTGDFWRQCFSLSLPDFELAEDALCILRRGDSESRAQLKHLLGTLWTLSAHDSTLIQFQGMRPPLSFSAAKQLLLKVEQARAKTRRRHNGVPGRVLLRHVRFCQEAQPPAPYRGTNVICQACEPICFEMESPNGVQQLALQLKWVKSEVRLRVMLVENGKCPFPVPEGSPSRTLSVDVLALCKVPLLATRGSQVKVGAGWYPTSGITAALLPQPELWRALEEGLTCVIAVADFIDCPELPPHVNLSYVNCLSLQFP</sequence>
<reference evidence="1 2" key="1">
    <citation type="submission" date="2024-02" db="EMBL/GenBank/DDBJ databases">
        <authorList>
            <person name="Chen Y."/>
            <person name="Shah S."/>
            <person name="Dougan E. K."/>
            <person name="Thang M."/>
            <person name="Chan C."/>
        </authorList>
    </citation>
    <scope>NUCLEOTIDE SEQUENCE [LARGE SCALE GENOMIC DNA]</scope>
</reference>
<keyword evidence="2" id="KW-1185">Reference proteome</keyword>
<dbReference type="EMBL" id="CAXAMM010025936">
    <property type="protein sequence ID" value="CAK9057899.1"/>
    <property type="molecule type" value="Genomic_DNA"/>
</dbReference>
<accession>A0ABP0N2S4</accession>
<name>A0ABP0N2S4_9DINO</name>
<protein>
    <submittedName>
        <fullName evidence="1">UPF0183 protein</fullName>
    </submittedName>
</protein>
<proteinExistence type="predicted"/>